<name>A0A3G1KW86_FORW1</name>
<dbReference type="KEGG" id="fwa:DCMF_19400"/>
<accession>A0A3G1KW86</accession>
<dbReference type="Proteomes" id="UP000323521">
    <property type="component" value="Chromosome"/>
</dbReference>
<dbReference type="EMBL" id="CP017634">
    <property type="protein sequence ID" value="ATW26629.1"/>
    <property type="molecule type" value="Genomic_DNA"/>
</dbReference>
<dbReference type="AlphaFoldDB" id="A0A3G1KW86"/>
<organism evidence="2 3">
    <name type="scientific">Formimonas warabiya</name>
    <dbReference type="NCBI Taxonomy" id="1761012"/>
    <lineage>
        <taxon>Bacteria</taxon>
        <taxon>Bacillati</taxon>
        <taxon>Bacillota</taxon>
        <taxon>Clostridia</taxon>
        <taxon>Eubacteriales</taxon>
        <taxon>Peptococcaceae</taxon>
        <taxon>Candidatus Formimonas</taxon>
    </lineage>
</organism>
<reference evidence="2 3" key="1">
    <citation type="submission" date="2016-10" db="EMBL/GenBank/DDBJ databases">
        <title>Complete Genome Sequence of Peptococcaceae strain DCMF.</title>
        <authorList>
            <person name="Edwards R.J."/>
            <person name="Holland S.I."/>
            <person name="Deshpande N.P."/>
            <person name="Wong Y.K."/>
            <person name="Ertan H."/>
            <person name="Manefield M."/>
            <person name="Russell T.L."/>
            <person name="Lee M.J."/>
        </authorList>
    </citation>
    <scope>NUCLEOTIDE SEQUENCE [LARGE SCALE GENOMIC DNA]</scope>
    <source>
        <strain evidence="2 3">DCMF</strain>
    </source>
</reference>
<dbReference type="RefSeq" id="WP_148135954.1">
    <property type="nucleotide sequence ID" value="NZ_CP017634.1"/>
</dbReference>
<sequence length="61" mass="6467">MKCAENDKTCTGPADEKKEGGGGVKKMLAFPGHIAYDGARIPMDLTVTLPETAHIHEISKG</sequence>
<evidence type="ECO:0000313" key="2">
    <source>
        <dbReference type="EMBL" id="ATW26629.1"/>
    </source>
</evidence>
<feature type="region of interest" description="Disordered" evidence="1">
    <location>
        <begin position="1"/>
        <end position="23"/>
    </location>
</feature>
<evidence type="ECO:0000313" key="3">
    <source>
        <dbReference type="Proteomes" id="UP000323521"/>
    </source>
</evidence>
<gene>
    <name evidence="2" type="ORF">DCMF_19400</name>
</gene>
<keyword evidence="3" id="KW-1185">Reference proteome</keyword>
<feature type="compositionally biased region" description="Basic and acidic residues" evidence="1">
    <location>
        <begin position="1"/>
        <end position="20"/>
    </location>
</feature>
<protein>
    <submittedName>
        <fullName evidence="2">Uncharacterized protein</fullName>
    </submittedName>
</protein>
<proteinExistence type="predicted"/>
<evidence type="ECO:0000256" key="1">
    <source>
        <dbReference type="SAM" id="MobiDB-lite"/>
    </source>
</evidence>